<protein>
    <submittedName>
        <fullName evidence="1">Uncharacterized protein</fullName>
    </submittedName>
</protein>
<name>A0A0S4NCA3_9BACT</name>
<dbReference type="PROSITE" id="PS51257">
    <property type="entry name" value="PROKAR_LIPOPROTEIN"/>
    <property type="match status" value="1"/>
</dbReference>
<gene>
    <name evidence="1" type="ORF">JGI1_02158</name>
</gene>
<accession>A0A0S4NCA3</accession>
<dbReference type="STRING" id="1643428.GCA_001442855_02112"/>
<keyword evidence="2" id="KW-1185">Reference proteome</keyword>
<sequence length="295" mass="33777">MKKVFYIALVSLMFGCGKNSLIINPIDEETQKTEVLYLDESEPVIEFLNPFQTGMMNSEMMSTPGLFVLSYSQFINEIGETFDTTLAYALFRDMSSPPINIGRWQERKGIDIGEIYIENFKLEKSTRKIRMHFGPPHGRMDTSYGFEYVMKTQNFNFKHSSKHRIKVIDKAGREQLFEISTPAKLTIDGSPEYDGKKLKIKFKTKVDSINLILSAISTYNSSTFKPVMMLKIKAPSTSKIELDSSVLSLIPAELRQKELIFSIVQAKKENIRISGYFGDLLTFVSSTLYFRVNLR</sequence>
<dbReference type="OrthoDB" id="9782138at2"/>
<dbReference type="AlphaFoldDB" id="A0A0S4NCA3"/>
<reference evidence="2" key="1">
    <citation type="submission" date="2015-11" db="EMBL/GenBank/DDBJ databases">
        <authorList>
            <person name="Varghese N."/>
        </authorList>
    </citation>
    <scope>NUCLEOTIDE SEQUENCE [LARGE SCALE GENOMIC DNA]</scope>
</reference>
<dbReference type="RefSeq" id="WP_140945861.1">
    <property type="nucleotide sequence ID" value="NZ_FAOO01000024.1"/>
</dbReference>
<dbReference type="Proteomes" id="UP000320623">
    <property type="component" value="Unassembled WGS sequence"/>
</dbReference>
<organism evidence="1 2">
    <name type="scientific">Candidatus Thermokryptus mobilis</name>
    <dbReference type="NCBI Taxonomy" id="1643428"/>
    <lineage>
        <taxon>Bacteria</taxon>
        <taxon>Pseudomonadati</taxon>
        <taxon>Candidatus Kryptoniota</taxon>
        <taxon>Candidatus Thermokryptus</taxon>
    </lineage>
</organism>
<evidence type="ECO:0000313" key="2">
    <source>
        <dbReference type="Proteomes" id="UP000320623"/>
    </source>
</evidence>
<proteinExistence type="predicted"/>
<evidence type="ECO:0000313" key="1">
    <source>
        <dbReference type="EMBL" id="CUU08724.1"/>
    </source>
</evidence>
<dbReference type="EMBL" id="FAOO01000024">
    <property type="protein sequence ID" value="CUU08724.1"/>
    <property type="molecule type" value="Genomic_DNA"/>
</dbReference>